<feature type="transmembrane region" description="Helical" evidence="8">
    <location>
        <begin position="137"/>
        <end position="161"/>
    </location>
</feature>
<feature type="transmembrane region" description="Helical" evidence="8">
    <location>
        <begin position="167"/>
        <end position="187"/>
    </location>
</feature>
<dbReference type="GO" id="GO:0005886">
    <property type="term" value="C:plasma membrane"/>
    <property type="evidence" value="ECO:0007669"/>
    <property type="project" value="UniProtKB-SubCell"/>
</dbReference>
<name>A0A4U6QJ67_9ACTN</name>
<keyword evidence="5 8" id="KW-0812">Transmembrane</keyword>
<evidence type="ECO:0000256" key="4">
    <source>
        <dbReference type="ARBA" id="ARBA00022475"/>
    </source>
</evidence>
<keyword evidence="4" id="KW-1003">Cell membrane</keyword>
<evidence type="ECO:0000256" key="1">
    <source>
        <dbReference type="ARBA" id="ARBA00004651"/>
    </source>
</evidence>
<feature type="transmembrane region" description="Helical" evidence="8">
    <location>
        <begin position="345"/>
        <end position="366"/>
    </location>
</feature>
<dbReference type="InterPro" id="IPR020846">
    <property type="entry name" value="MFS_dom"/>
</dbReference>
<dbReference type="GO" id="GO:0042910">
    <property type="term" value="F:xenobiotic transmembrane transporter activity"/>
    <property type="evidence" value="ECO:0007669"/>
    <property type="project" value="InterPro"/>
</dbReference>
<dbReference type="InterPro" id="IPR004812">
    <property type="entry name" value="Efflux_drug-R_Bcr/CmlA"/>
</dbReference>
<dbReference type="CDD" id="cd17320">
    <property type="entry name" value="MFS_MdfA_MDR_like"/>
    <property type="match status" value="1"/>
</dbReference>
<dbReference type="EMBL" id="SZZH01000001">
    <property type="protein sequence ID" value="TKV60199.1"/>
    <property type="molecule type" value="Genomic_DNA"/>
</dbReference>
<proteinExistence type="inferred from homology"/>
<keyword evidence="7 8" id="KW-0472">Membrane</keyword>
<feature type="transmembrane region" description="Helical" evidence="8">
    <location>
        <begin position="12"/>
        <end position="35"/>
    </location>
</feature>
<gene>
    <name evidence="10" type="ORF">FDO65_00210</name>
</gene>
<feature type="transmembrane region" description="Helical" evidence="8">
    <location>
        <begin position="217"/>
        <end position="241"/>
    </location>
</feature>
<evidence type="ECO:0000259" key="9">
    <source>
        <dbReference type="PROSITE" id="PS50850"/>
    </source>
</evidence>
<evidence type="ECO:0000256" key="2">
    <source>
        <dbReference type="ARBA" id="ARBA00006236"/>
    </source>
</evidence>
<comment type="subcellular location">
    <subcellularLocation>
        <location evidence="1">Cell membrane</location>
        <topology evidence="1">Multi-pass membrane protein</topology>
    </subcellularLocation>
</comment>
<feature type="transmembrane region" description="Helical" evidence="8">
    <location>
        <begin position="80"/>
        <end position="102"/>
    </location>
</feature>
<dbReference type="NCBIfam" id="TIGR00710">
    <property type="entry name" value="efflux_Bcr_CflA"/>
    <property type="match status" value="1"/>
</dbReference>
<organism evidence="10 11">
    <name type="scientific">Nakamurella flava</name>
    <dbReference type="NCBI Taxonomy" id="2576308"/>
    <lineage>
        <taxon>Bacteria</taxon>
        <taxon>Bacillati</taxon>
        <taxon>Actinomycetota</taxon>
        <taxon>Actinomycetes</taxon>
        <taxon>Nakamurellales</taxon>
        <taxon>Nakamurellaceae</taxon>
        <taxon>Nakamurella</taxon>
    </lineage>
</organism>
<dbReference type="GO" id="GO:1990961">
    <property type="term" value="P:xenobiotic detoxification by transmembrane export across the plasma membrane"/>
    <property type="evidence" value="ECO:0007669"/>
    <property type="project" value="InterPro"/>
</dbReference>
<feature type="transmembrane region" description="Helical" evidence="8">
    <location>
        <begin position="309"/>
        <end position="333"/>
    </location>
</feature>
<evidence type="ECO:0000313" key="10">
    <source>
        <dbReference type="EMBL" id="TKV60199.1"/>
    </source>
</evidence>
<keyword evidence="3" id="KW-0813">Transport</keyword>
<evidence type="ECO:0000256" key="8">
    <source>
        <dbReference type="SAM" id="Phobius"/>
    </source>
</evidence>
<feature type="transmembrane region" description="Helical" evidence="8">
    <location>
        <begin position="372"/>
        <end position="391"/>
    </location>
</feature>
<evidence type="ECO:0000256" key="5">
    <source>
        <dbReference type="ARBA" id="ARBA00022692"/>
    </source>
</evidence>
<keyword evidence="6 8" id="KW-1133">Transmembrane helix</keyword>
<dbReference type="InterPro" id="IPR036259">
    <property type="entry name" value="MFS_trans_sf"/>
</dbReference>
<feature type="transmembrane region" description="Helical" evidence="8">
    <location>
        <begin position="47"/>
        <end position="68"/>
    </location>
</feature>
<dbReference type="InterPro" id="IPR011701">
    <property type="entry name" value="MFS"/>
</dbReference>
<comment type="similarity">
    <text evidence="2">Belongs to the major facilitator superfamily. Bcr/CmlA family.</text>
</comment>
<evidence type="ECO:0000256" key="7">
    <source>
        <dbReference type="ARBA" id="ARBA00023136"/>
    </source>
</evidence>
<sequence>MSTPTTSRIPAGFVLLLGALVAIGPLTIDLYLAAFPRITTDLATTPAAVQFTITATLAGLALGQLLIGSLSDAMGRRRPLIAGLVLYVVASLVIVIVPNVGLLATARFAQGLGASAGMVLSMAIVRDRFEGVQVGKVLARLMLVVGVAPALAPLIGAQFLLLGTWRWMFVALAGFGVLLLVLAVFVVPESLPADRRRAGGVGPAVKSYLGLLGDRTFMALALLSGFSMAGIFTYVSTATFVYQGEFGLSTQQFALLFASGAVAITAGTQLNGLLVGRVAPTRILTVAVCVSLVVAVALVVFALTGAGLVPLVIALLGTLLCAGILLPAVPVIALEANAHRAGSAAALLGAVQFGVGAAAAPLTGLFGGGSESMAIVMSSAAAVTGLLVLVARRGFPATPRAEKVLATG</sequence>
<dbReference type="SUPFAM" id="SSF103473">
    <property type="entry name" value="MFS general substrate transporter"/>
    <property type="match status" value="1"/>
</dbReference>
<accession>A0A4U6QJ67</accession>
<dbReference type="AlphaFoldDB" id="A0A4U6QJ67"/>
<keyword evidence="11" id="KW-1185">Reference proteome</keyword>
<dbReference type="Pfam" id="PF07690">
    <property type="entry name" value="MFS_1"/>
    <property type="match status" value="1"/>
</dbReference>
<dbReference type="Proteomes" id="UP000306985">
    <property type="component" value="Unassembled WGS sequence"/>
</dbReference>
<dbReference type="Gene3D" id="1.20.1720.10">
    <property type="entry name" value="Multidrug resistance protein D"/>
    <property type="match status" value="1"/>
</dbReference>
<reference evidence="10 11" key="1">
    <citation type="submission" date="2019-05" db="EMBL/GenBank/DDBJ databases">
        <title>Nakamurella sp. N5BH11, whole genome shotgun sequence.</title>
        <authorList>
            <person name="Tuo L."/>
        </authorList>
    </citation>
    <scope>NUCLEOTIDE SEQUENCE [LARGE SCALE GENOMIC DNA]</scope>
    <source>
        <strain evidence="10 11">N5BH11</strain>
    </source>
</reference>
<dbReference type="OrthoDB" id="9814303at2"/>
<feature type="domain" description="Major facilitator superfamily (MFS) profile" evidence="9">
    <location>
        <begin position="11"/>
        <end position="396"/>
    </location>
</feature>
<evidence type="ECO:0000256" key="6">
    <source>
        <dbReference type="ARBA" id="ARBA00022989"/>
    </source>
</evidence>
<evidence type="ECO:0000313" key="11">
    <source>
        <dbReference type="Proteomes" id="UP000306985"/>
    </source>
</evidence>
<feature type="transmembrane region" description="Helical" evidence="8">
    <location>
        <begin position="253"/>
        <end position="276"/>
    </location>
</feature>
<protein>
    <submittedName>
        <fullName evidence="10">Multidrug effflux MFS transporter</fullName>
    </submittedName>
</protein>
<comment type="caution">
    <text evidence="10">The sequence shown here is derived from an EMBL/GenBank/DDBJ whole genome shotgun (WGS) entry which is preliminary data.</text>
</comment>
<dbReference type="PANTHER" id="PTHR23502:SF132">
    <property type="entry name" value="POLYAMINE TRANSPORTER 2-RELATED"/>
    <property type="match status" value="1"/>
</dbReference>
<feature type="transmembrane region" description="Helical" evidence="8">
    <location>
        <begin position="108"/>
        <end position="125"/>
    </location>
</feature>
<feature type="transmembrane region" description="Helical" evidence="8">
    <location>
        <begin position="283"/>
        <end position="303"/>
    </location>
</feature>
<dbReference type="PROSITE" id="PS50850">
    <property type="entry name" value="MFS"/>
    <property type="match status" value="1"/>
</dbReference>
<evidence type="ECO:0000256" key="3">
    <source>
        <dbReference type="ARBA" id="ARBA00022448"/>
    </source>
</evidence>
<dbReference type="RefSeq" id="WP_137447502.1">
    <property type="nucleotide sequence ID" value="NZ_SZZH01000001.1"/>
</dbReference>
<dbReference type="PANTHER" id="PTHR23502">
    <property type="entry name" value="MAJOR FACILITATOR SUPERFAMILY"/>
    <property type="match status" value="1"/>
</dbReference>